<dbReference type="Proteomes" id="UP000295515">
    <property type="component" value="Unassembled WGS sequence"/>
</dbReference>
<evidence type="ECO:0000313" key="1">
    <source>
        <dbReference type="EMBL" id="TCW01273.1"/>
    </source>
</evidence>
<comment type="caution">
    <text evidence="1">The sequence shown here is derived from an EMBL/GenBank/DDBJ whole genome shotgun (WGS) entry which is preliminary data.</text>
</comment>
<sequence length="151" mass="17950">MLMSLRDDVYRKVLSGEKIYEHRKVFPDEPVKAYIYVSAPTKAICGIMYLSNRTSLLKWKEQYKDDAECVKRINEYLSHHNYAMEINKFERTNSIDLEQLRADLSKFVVPQMYYYIENTELLDYLEEKLDADGFVVTHEYEFIDSSMICKA</sequence>
<keyword evidence="2" id="KW-1185">Reference proteome</keyword>
<organism evidence="1 2">
    <name type="scientific">Longibaculum muris</name>
    <dbReference type="NCBI Taxonomy" id="1796628"/>
    <lineage>
        <taxon>Bacteria</taxon>
        <taxon>Bacillati</taxon>
        <taxon>Bacillota</taxon>
        <taxon>Erysipelotrichia</taxon>
        <taxon>Erysipelotrichales</taxon>
        <taxon>Coprobacillaceae</taxon>
        <taxon>Longibaculum</taxon>
    </lineage>
</organism>
<gene>
    <name evidence="1" type="ORF">EDD60_10490</name>
</gene>
<accession>A0A4R3Z6F7</accession>
<dbReference type="AlphaFoldDB" id="A0A4R3Z6F7"/>
<dbReference type="EMBL" id="SMCQ01000004">
    <property type="protein sequence ID" value="TCW01273.1"/>
    <property type="molecule type" value="Genomic_DNA"/>
</dbReference>
<proteinExistence type="predicted"/>
<evidence type="ECO:0000313" key="2">
    <source>
        <dbReference type="Proteomes" id="UP000295515"/>
    </source>
</evidence>
<reference evidence="1 2" key="1">
    <citation type="submission" date="2019-03" db="EMBL/GenBank/DDBJ databases">
        <title>Genomic Encyclopedia of Type Strains, Phase IV (KMG-IV): sequencing the most valuable type-strain genomes for metagenomic binning, comparative biology and taxonomic classification.</title>
        <authorList>
            <person name="Goeker M."/>
        </authorList>
    </citation>
    <scope>NUCLEOTIDE SEQUENCE [LARGE SCALE GENOMIC DNA]</scope>
    <source>
        <strain evidence="1 2">DSM 29487</strain>
    </source>
</reference>
<protein>
    <submittedName>
        <fullName evidence="1">Putative transcriptional regulator</fullName>
    </submittedName>
</protein>
<name>A0A4R3Z6F7_9FIRM</name>